<accession>A0ABU1V6R8</accession>
<evidence type="ECO:0000256" key="1">
    <source>
        <dbReference type="ARBA" id="ARBA00009570"/>
    </source>
</evidence>
<dbReference type="InterPro" id="IPR032710">
    <property type="entry name" value="NTF2-like_dom_sf"/>
</dbReference>
<dbReference type="GO" id="GO:0051213">
    <property type="term" value="F:dioxygenase activity"/>
    <property type="evidence" value="ECO:0007669"/>
    <property type="project" value="UniProtKB-KW"/>
</dbReference>
<keyword evidence="2" id="KW-0560">Oxidoreductase</keyword>
<dbReference type="Pfam" id="PF00866">
    <property type="entry name" value="Ring_hydroxyl_B"/>
    <property type="match status" value="1"/>
</dbReference>
<evidence type="ECO:0000256" key="2">
    <source>
        <dbReference type="ARBA" id="ARBA00023002"/>
    </source>
</evidence>
<dbReference type="InterPro" id="IPR000391">
    <property type="entry name" value="Rng_hydr_dOase-bsu"/>
</dbReference>
<sequence length="165" mass="19209">MTDLALDARTLLDEVTQFIYREARYQDDHAYDDWEALWTDDGVYWIPANGEGGDPEKEMSIIYDNRSRIALRIRQFHTGKRYSQTPQSRLRRVVSNVEILKHEGDELLVTSNAMVFESSPARGDTIWASRNEYTLRREGESLRMARKKVVLVNNETALYSMAFLI</sequence>
<keyword evidence="4" id="KW-1185">Reference proteome</keyword>
<dbReference type="RefSeq" id="WP_204731882.1">
    <property type="nucleotide sequence ID" value="NZ_JAVDWE010000001.1"/>
</dbReference>
<protein>
    <submittedName>
        <fullName evidence="3">3-phenylpropionate/cinnamic acid dioxygenase small subunit</fullName>
    </submittedName>
</protein>
<dbReference type="SUPFAM" id="SSF54427">
    <property type="entry name" value="NTF2-like"/>
    <property type="match status" value="1"/>
</dbReference>
<evidence type="ECO:0000313" key="4">
    <source>
        <dbReference type="Proteomes" id="UP001265550"/>
    </source>
</evidence>
<comment type="similarity">
    <text evidence="1">Belongs to the bacterial ring-hydroxylating dioxygenase beta subunit family.</text>
</comment>
<reference evidence="3 4" key="1">
    <citation type="submission" date="2023-07" db="EMBL/GenBank/DDBJ databases">
        <title>Sorghum-associated microbial communities from plants grown in Nebraska, USA.</title>
        <authorList>
            <person name="Schachtman D."/>
        </authorList>
    </citation>
    <scope>NUCLEOTIDE SEQUENCE [LARGE SCALE GENOMIC DNA]</scope>
    <source>
        <strain evidence="3 4">BE240</strain>
    </source>
</reference>
<proteinExistence type="inferred from homology"/>
<evidence type="ECO:0000313" key="3">
    <source>
        <dbReference type="EMBL" id="MDR7093120.1"/>
    </source>
</evidence>
<name>A0ABU1V6R8_9BURK</name>
<dbReference type="Gene3D" id="3.10.450.50">
    <property type="match status" value="1"/>
</dbReference>
<dbReference type="PANTHER" id="PTHR41534">
    <property type="entry name" value="BLR3401 PROTEIN"/>
    <property type="match status" value="1"/>
</dbReference>
<comment type="caution">
    <text evidence="3">The sequence shown here is derived from an EMBL/GenBank/DDBJ whole genome shotgun (WGS) entry which is preliminary data.</text>
</comment>
<keyword evidence="3" id="KW-0223">Dioxygenase</keyword>
<dbReference type="CDD" id="cd00667">
    <property type="entry name" value="ring_hydroxylating_dioxygenases_beta"/>
    <property type="match status" value="1"/>
</dbReference>
<organism evidence="3 4">
    <name type="scientific">Hydrogenophaga laconesensis</name>
    <dbReference type="NCBI Taxonomy" id="1805971"/>
    <lineage>
        <taxon>Bacteria</taxon>
        <taxon>Pseudomonadati</taxon>
        <taxon>Pseudomonadota</taxon>
        <taxon>Betaproteobacteria</taxon>
        <taxon>Burkholderiales</taxon>
        <taxon>Comamonadaceae</taxon>
        <taxon>Hydrogenophaga</taxon>
    </lineage>
</organism>
<dbReference type="EMBL" id="JAVDWE010000001">
    <property type="protein sequence ID" value="MDR7093120.1"/>
    <property type="molecule type" value="Genomic_DNA"/>
</dbReference>
<dbReference type="PANTHER" id="PTHR41534:SF2">
    <property type="entry name" value="3-PHENYLPROPIONATE_CINNAMIC ACID DIOXYGENASE SUBUNIT BETA"/>
    <property type="match status" value="1"/>
</dbReference>
<gene>
    <name evidence="3" type="ORF">J2X09_000843</name>
</gene>
<dbReference type="Proteomes" id="UP001265550">
    <property type="component" value="Unassembled WGS sequence"/>
</dbReference>